<evidence type="ECO:0000256" key="1">
    <source>
        <dbReference type="SAM" id="Phobius"/>
    </source>
</evidence>
<evidence type="ECO:0000313" key="3">
    <source>
        <dbReference type="EMBL" id="CAL6061497.1"/>
    </source>
</evidence>
<sequence>MLVQLIALNISSMLLYLFNYDLTIEFKFSNPLVATIAGISLSVTLQQRQSFHWNRNIGCFEQEFIPVFLFCLSTSSSHCVKQVLCYSTGFLVPFTQFLQIILTIVVTAVNWLKSRKQVRIRFSWFSKVLVHSICFITRALVTYASRHVTKARYLFHDHFMLISVLFVHSICLFSLLVMKTIVASGTYKCEFEHRQHIQYEMEIRDKRRNEQSKATKFGHSLNSSKFFYL</sequence>
<proteinExistence type="predicted"/>
<dbReference type="EMBL" id="CAXDID020000235">
    <property type="protein sequence ID" value="CAL6061497.1"/>
    <property type="molecule type" value="Genomic_DNA"/>
</dbReference>
<name>A0AA86TGV1_9EUKA</name>
<reference evidence="3 4" key="2">
    <citation type="submission" date="2024-07" db="EMBL/GenBank/DDBJ databases">
        <authorList>
            <person name="Akdeniz Z."/>
        </authorList>
    </citation>
    <scope>NUCLEOTIDE SEQUENCE [LARGE SCALE GENOMIC DNA]</scope>
</reference>
<evidence type="ECO:0000313" key="2">
    <source>
        <dbReference type="EMBL" id="CAI9918174.1"/>
    </source>
</evidence>
<feature type="transmembrane region" description="Helical" evidence="1">
    <location>
        <begin position="124"/>
        <end position="146"/>
    </location>
</feature>
<comment type="caution">
    <text evidence="2">The sequence shown here is derived from an EMBL/GenBank/DDBJ whole genome shotgun (WGS) entry which is preliminary data.</text>
</comment>
<accession>A0AA86TGV1</accession>
<dbReference type="AlphaFoldDB" id="A0AA86TGV1"/>
<feature type="transmembrane region" description="Helical" evidence="1">
    <location>
        <begin position="90"/>
        <end position="112"/>
    </location>
</feature>
<keyword evidence="4" id="KW-1185">Reference proteome</keyword>
<keyword evidence="1" id="KW-0812">Transmembrane</keyword>
<reference evidence="2" key="1">
    <citation type="submission" date="2023-06" db="EMBL/GenBank/DDBJ databases">
        <authorList>
            <person name="Kurt Z."/>
        </authorList>
    </citation>
    <scope>NUCLEOTIDE SEQUENCE</scope>
</reference>
<keyword evidence="1" id="KW-1133">Transmembrane helix</keyword>
<protein>
    <submittedName>
        <fullName evidence="3">Hypothetical_protein</fullName>
    </submittedName>
</protein>
<keyword evidence="1" id="KW-0472">Membrane</keyword>
<gene>
    <name evidence="3" type="ORF">HINF_LOCUS49736</name>
    <name evidence="2" type="ORF">HINF_LOCUS5819</name>
</gene>
<evidence type="ECO:0000313" key="4">
    <source>
        <dbReference type="Proteomes" id="UP001642409"/>
    </source>
</evidence>
<dbReference type="EMBL" id="CATOUU010000153">
    <property type="protein sequence ID" value="CAI9918174.1"/>
    <property type="molecule type" value="Genomic_DNA"/>
</dbReference>
<organism evidence="2">
    <name type="scientific">Hexamita inflata</name>
    <dbReference type="NCBI Taxonomy" id="28002"/>
    <lineage>
        <taxon>Eukaryota</taxon>
        <taxon>Metamonada</taxon>
        <taxon>Diplomonadida</taxon>
        <taxon>Hexamitidae</taxon>
        <taxon>Hexamitinae</taxon>
        <taxon>Hexamita</taxon>
    </lineage>
</organism>
<dbReference type="Proteomes" id="UP001642409">
    <property type="component" value="Unassembled WGS sequence"/>
</dbReference>
<feature type="transmembrane region" description="Helical" evidence="1">
    <location>
        <begin position="158"/>
        <end position="178"/>
    </location>
</feature>